<gene>
    <name evidence="2" type="ORF">HHK36_019625</name>
</gene>
<sequence>MTPLTNMDIDEDQNDEERAVETSKVTATNGSGDQVEGTSANPFTNLIGCVHAPSTTRLAKEANPANVQEVPALNLSNITSLADSFEVEMRDVSYNLEFEDHNSTELVAKKDLGDPSSKPDLRYGNTDEITQVKLQGESPSTAEIVGPTAEIISNKESILSFIDQTRAEDVGPQGISADTTAASPCSPQASTLEEPCSKPLSTIELPARHELENVEAKGFLQPQDSKIPNHNRTNEMPCASGIQFSYEPDVLSLEDGNLVEVVPDLPSREVGMCSLETSGRTSLEDGNLVEVVPDLPSRGVGMCSLETSALRTQIPHMSYNTAAVEKY</sequence>
<feature type="region of interest" description="Disordered" evidence="1">
    <location>
        <begin position="177"/>
        <end position="196"/>
    </location>
</feature>
<protein>
    <submittedName>
        <fullName evidence="2">Uncharacterized protein</fullName>
    </submittedName>
</protein>
<evidence type="ECO:0000313" key="2">
    <source>
        <dbReference type="EMBL" id="KAF8395675.1"/>
    </source>
</evidence>
<feature type="compositionally biased region" description="Polar residues" evidence="1">
    <location>
        <begin position="177"/>
        <end position="191"/>
    </location>
</feature>
<comment type="caution">
    <text evidence="2">The sequence shown here is derived from an EMBL/GenBank/DDBJ whole genome shotgun (WGS) entry which is preliminary data.</text>
</comment>
<evidence type="ECO:0000256" key="1">
    <source>
        <dbReference type="SAM" id="MobiDB-lite"/>
    </source>
</evidence>
<name>A0A834YWJ7_TETSI</name>
<reference evidence="2 3" key="1">
    <citation type="submission" date="2020-04" db="EMBL/GenBank/DDBJ databases">
        <title>Plant Genome Project.</title>
        <authorList>
            <person name="Zhang R.-G."/>
        </authorList>
    </citation>
    <scope>NUCLEOTIDE SEQUENCE [LARGE SCALE GENOMIC DNA]</scope>
    <source>
        <strain evidence="2">YNK0</strain>
        <tissue evidence="2">Leaf</tissue>
    </source>
</reference>
<accession>A0A834YWJ7</accession>
<proteinExistence type="predicted"/>
<keyword evidence="3" id="KW-1185">Reference proteome</keyword>
<dbReference type="AlphaFoldDB" id="A0A834YWJ7"/>
<organism evidence="2 3">
    <name type="scientific">Tetracentron sinense</name>
    <name type="common">Spur-leaf</name>
    <dbReference type="NCBI Taxonomy" id="13715"/>
    <lineage>
        <taxon>Eukaryota</taxon>
        <taxon>Viridiplantae</taxon>
        <taxon>Streptophyta</taxon>
        <taxon>Embryophyta</taxon>
        <taxon>Tracheophyta</taxon>
        <taxon>Spermatophyta</taxon>
        <taxon>Magnoliopsida</taxon>
        <taxon>Trochodendrales</taxon>
        <taxon>Trochodendraceae</taxon>
        <taxon>Tetracentron</taxon>
    </lineage>
</organism>
<feature type="compositionally biased region" description="Polar residues" evidence="1">
    <location>
        <begin position="23"/>
        <end position="43"/>
    </location>
</feature>
<dbReference type="Proteomes" id="UP000655225">
    <property type="component" value="Unassembled WGS sequence"/>
</dbReference>
<dbReference type="EMBL" id="JABCRI010000013">
    <property type="protein sequence ID" value="KAF8395675.1"/>
    <property type="molecule type" value="Genomic_DNA"/>
</dbReference>
<feature type="region of interest" description="Disordered" evidence="1">
    <location>
        <begin position="1"/>
        <end position="43"/>
    </location>
</feature>
<evidence type="ECO:0000313" key="3">
    <source>
        <dbReference type="Proteomes" id="UP000655225"/>
    </source>
</evidence>
<dbReference type="OrthoDB" id="10071381at2759"/>